<reference evidence="2 4" key="2">
    <citation type="journal article" date="2013" name="Nature">
        <title>Insights into bilaterian evolution from three spiralian genomes.</title>
        <authorList>
            <person name="Simakov O."/>
            <person name="Marletaz F."/>
            <person name="Cho S.J."/>
            <person name="Edsinger-Gonzales E."/>
            <person name="Havlak P."/>
            <person name="Hellsten U."/>
            <person name="Kuo D.H."/>
            <person name="Larsson T."/>
            <person name="Lv J."/>
            <person name="Arendt D."/>
            <person name="Savage R."/>
            <person name="Osoegawa K."/>
            <person name="de Jong P."/>
            <person name="Grimwood J."/>
            <person name="Chapman J.A."/>
            <person name="Shapiro H."/>
            <person name="Aerts A."/>
            <person name="Otillar R.P."/>
            <person name="Terry A.Y."/>
            <person name="Boore J.L."/>
            <person name="Grigoriev I.V."/>
            <person name="Lindberg D.R."/>
            <person name="Seaver E.C."/>
            <person name="Weisblat D.A."/>
            <person name="Putnam N.H."/>
            <person name="Rokhsar D.S."/>
        </authorList>
    </citation>
    <scope>NUCLEOTIDE SEQUENCE</scope>
</reference>
<dbReference type="Proteomes" id="UP000015101">
    <property type="component" value="Unassembled WGS sequence"/>
</dbReference>
<dbReference type="GeneID" id="20204663"/>
<dbReference type="HOGENOM" id="CLU_2173695_0_0_1"/>
<reference evidence="3" key="3">
    <citation type="submission" date="2015-06" db="UniProtKB">
        <authorList>
            <consortium name="EnsemblMetazoa"/>
        </authorList>
    </citation>
    <scope>IDENTIFICATION</scope>
</reference>
<dbReference type="EnsemblMetazoa" id="HelroT173735">
    <property type="protein sequence ID" value="HelroP173735"/>
    <property type="gene ID" value="HelroG173735"/>
</dbReference>
<dbReference type="EMBL" id="AMQM01004691">
    <property type="status" value="NOT_ANNOTATED_CDS"/>
    <property type="molecule type" value="Genomic_DNA"/>
</dbReference>
<dbReference type="RefSeq" id="XP_009018588.1">
    <property type="nucleotide sequence ID" value="XM_009020340.1"/>
</dbReference>
<reference evidence="4" key="1">
    <citation type="submission" date="2012-12" db="EMBL/GenBank/DDBJ databases">
        <authorList>
            <person name="Hellsten U."/>
            <person name="Grimwood J."/>
            <person name="Chapman J.A."/>
            <person name="Shapiro H."/>
            <person name="Aerts A."/>
            <person name="Otillar R.P."/>
            <person name="Terry A.Y."/>
            <person name="Boore J.L."/>
            <person name="Simakov O."/>
            <person name="Marletaz F."/>
            <person name="Cho S.-J."/>
            <person name="Edsinger-Gonzales E."/>
            <person name="Havlak P."/>
            <person name="Kuo D.-H."/>
            <person name="Larsson T."/>
            <person name="Lv J."/>
            <person name="Arendt D."/>
            <person name="Savage R."/>
            <person name="Osoegawa K."/>
            <person name="de Jong P."/>
            <person name="Lindberg D.R."/>
            <person name="Seaver E.C."/>
            <person name="Weisblat D.A."/>
            <person name="Putnam N.H."/>
            <person name="Grigoriev I.V."/>
            <person name="Rokhsar D.S."/>
        </authorList>
    </citation>
    <scope>NUCLEOTIDE SEQUENCE</scope>
</reference>
<keyword evidence="1" id="KW-0732">Signal</keyword>
<sequence>MHSIYLIFVITVVLSSYTFVTGINAKIDLDEVVANRPGKPSARFYNLAANADDSYNGNDEGFQQQIRHIRNWLKYGGLGKKASTEPLLMTRFAGLGKRSTYHRDEDIFEY</sequence>
<organism evidence="3 4">
    <name type="scientific">Helobdella robusta</name>
    <name type="common">Californian leech</name>
    <dbReference type="NCBI Taxonomy" id="6412"/>
    <lineage>
        <taxon>Eukaryota</taxon>
        <taxon>Metazoa</taxon>
        <taxon>Spiralia</taxon>
        <taxon>Lophotrochozoa</taxon>
        <taxon>Annelida</taxon>
        <taxon>Clitellata</taxon>
        <taxon>Hirudinea</taxon>
        <taxon>Rhynchobdellida</taxon>
        <taxon>Glossiphoniidae</taxon>
        <taxon>Helobdella</taxon>
    </lineage>
</organism>
<feature type="signal peptide" evidence="1">
    <location>
        <begin position="1"/>
        <end position="22"/>
    </location>
</feature>
<accession>T1F764</accession>
<dbReference type="KEGG" id="hro:HELRODRAFT_173735"/>
<gene>
    <name evidence="3" type="primary">20204663</name>
    <name evidence="2" type="ORF">HELRODRAFT_173735</name>
</gene>
<dbReference type="EMBL" id="KB096633">
    <property type="protein sequence ID" value="ESO03440.1"/>
    <property type="molecule type" value="Genomic_DNA"/>
</dbReference>
<dbReference type="InParanoid" id="T1F764"/>
<evidence type="ECO:0000256" key="1">
    <source>
        <dbReference type="SAM" id="SignalP"/>
    </source>
</evidence>
<feature type="chain" id="PRO_5010980299" evidence="1">
    <location>
        <begin position="23"/>
        <end position="110"/>
    </location>
</feature>
<dbReference type="AlphaFoldDB" id="T1F764"/>
<evidence type="ECO:0000313" key="2">
    <source>
        <dbReference type="EMBL" id="ESO03440.1"/>
    </source>
</evidence>
<evidence type="ECO:0000313" key="3">
    <source>
        <dbReference type="EnsemblMetazoa" id="HelroP173735"/>
    </source>
</evidence>
<keyword evidence="4" id="KW-1185">Reference proteome</keyword>
<proteinExistence type="predicted"/>
<evidence type="ECO:0000313" key="4">
    <source>
        <dbReference type="Proteomes" id="UP000015101"/>
    </source>
</evidence>
<protein>
    <submittedName>
        <fullName evidence="2 3">Uncharacterized protein</fullName>
    </submittedName>
</protein>
<name>T1F764_HELRO</name>
<dbReference type="CTD" id="20204663"/>